<keyword evidence="4" id="KW-0309">Germination</keyword>
<comment type="subcellular location">
    <subcellularLocation>
        <location evidence="1">Membrane</location>
        <topology evidence="1">Multi-pass membrane protein</topology>
    </subcellularLocation>
</comment>
<evidence type="ECO:0000256" key="6">
    <source>
        <dbReference type="ARBA" id="ARBA00022989"/>
    </source>
</evidence>
<keyword evidence="5 9" id="KW-0812">Transmembrane</keyword>
<feature type="region of interest" description="Disordered" evidence="8">
    <location>
        <begin position="53"/>
        <end position="81"/>
    </location>
</feature>
<evidence type="ECO:0000256" key="8">
    <source>
        <dbReference type="SAM" id="MobiDB-lite"/>
    </source>
</evidence>
<sequence length="514" mass="56631">MAADGYGGVWVSYGESQPISLGVAMARRDGQYLAARCARYSFGDIDSHWTRRAGPDSCHRMGRPDGRPYDLYQPSSGARYSPSRRARHITAMSPGCCSGQPDAYRSLRVWPRHRLAASLRSHHASTCDHHSRYGAQRGGRNPINDGVERIGVLEYGFFIAFAIVTGAVYIWPQALLVTAGPGALWAVIGSILLGFGMNGLGLLWLHWSPKGILVDRLRPWGPLRWPILALHALLCLGLDAALVALLAQMLAAVFYPQTPLWLMESLVIGLAGWFASQPLATLARNLQFWFPLLAATFFLLISLNIGHLHQTWAWRPGPWPGLSVWGRAVLGTWFLWKQNEVMLTVAPFVRPPQLRVIRRVTWIALGFQAIVLVVIYGTTVGTLGPQAVQLLRWPLVYVLSNLSSHTFYLSRPGLLILVTWTGAMVFFVSTHLFCTGLNVSRLLTHSYRASPVIVSVSSALIALAAFAITTPTQATNLVMEIFNPIDLSFSAIVVLVSLGLTHLAKSPNKELSQR</sequence>
<accession>A0A2T2XIK3</accession>
<evidence type="ECO:0000256" key="7">
    <source>
        <dbReference type="ARBA" id="ARBA00023136"/>
    </source>
</evidence>
<dbReference type="AlphaFoldDB" id="A0A2T2XIK3"/>
<keyword evidence="3" id="KW-0813">Transport</keyword>
<protein>
    <recommendedName>
        <fullName evidence="12">Spore germination protein</fullName>
    </recommendedName>
</protein>
<gene>
    <name evidence="10" type="ORF">C7B46_06005</name>
</gene>
<dbReference type="InterPro" id="IPR004761">
    <property type="entry name" value="Spore_GerAB"/>
</dbReference>
<feature type="transmembrane region" description="Helical" evidence="9">
    <location>
        <begin position="183"/>
        <end position="207"/>
    </location>
</feature>
<dbReference type="GO" id="GO:0016020">
    <property type="term" value="C:membrane"/>
    <property type="evidence" value="ECO:0007669"/>
    <property type="project" value="UniProtKB-SubCell"/>
</dbReference>
<evidence type="ECO:0000256" key="2">
    <source>
        <dbReference type="ARBA" id="ARBA00007998"/>
    </source>
</evidence>
<dbReference type="Pfam" id="PF03845">
    <property type="entry name" value="Spore_permease"/>
    <property type="match status" value="1"/>
</dbReference>
<evidence type="ECO:0000256" key="4">
    <source>
        <dbReference type="ARBA" id="ARBA00022544"/>
    </source>
</evidence>
<keyword evidence="7 9" id="KW-0472">Membrane</keyword>
<comment type="similarity">
    <text evidence="2">Belongs to the amino acid-polyamine-organocation (APC) superfamily. Spore germination protein (SGP) (TC 2.A.3.9) family.</text>
</comment>
<feature type="transmembrane region" description="Helical" evidence="9">
    <location>
        <begin position="152"/>
        <end position="171"/>
    </location>
</feature>
<dbReference type="GO" id="GO:0009847">
    <property type="term" value="P:spore germination"/>
    <property type="evidence" value="ECO:0007669"/>
    <property type="project" value="InterPro"/>
</dbReference>
<evidence type="ECO:0000313" key="11">
    <source>
        <dbReference type="Proteomes" id="UP000242972"/>
    </source>
</evidence>
<feature type="transmembrane region" description="Helical" evidence="9">
    <location>
        <begin position="414"/>
        <end position="437"/>
    </location>
</feature>
<dbReference type="Proteomes" id="UP000242972">
    <property type="component" value="Unassembled WGS sequence"/>
</dbReference>
<evidence type="ECO:0000256" key="1">
    <source>
        <dbReference type="ARBA" id="ARBA00004141"/>
    </source>
</evidence>
<evidence type="ECO:0000256" key="3">
    <source>
        <dbReference type="ARBA" id="ARBA00022448"/>
    </source>
</evidence>
<feature type="transmembrane region" description="Helical" evidence="9">
    <location>
        <begin position="481"/>
        <end position="504"/>
    </location>
</feature>
<feature type="transmembrane region" description="Helical" evidence="9">
    <location>
        <begin position="228"/>
        <end position="254"/>
    </location>
</feature>
<proteinExistence type="inferred from homology"/>
<feature type="transmembrane region" description="Helical" evidence="9">
    <location>
        <begin position="356"/>
        <end position="376"/>
    </location>
</feature>
<dbReference type="PANTHER" id="PTHR34975">
    <property type="entry name" value="SPORE GERMINATION PROTEIN A2"/>
    <property type="match status" value="1"/>
</dbReference>
<evidence type="ECO:0008006" key="12">
    <source>
        <dbReference type="Google" id="ProtNLM"/>
    </source>
</evidence>
<dbReference type="PANTHER" id="PTHR34975:SF2">
    <property type="entry name" value="SPORE GERMINATION PROTEIN A2"/>
    <property type="match status" value="1"/>
</dbReference>
<organism evidence="10 11">
    <name type="scientific">Sulfobacillus benefaciens</name>
    <dbReference type="NCBI Taxonomy" id="453960"/>
    <lineage>
        <taxon>Bacteria</taxon>
        <taxon>Bacillati</taxon>
        <taxon>Bacillota</taxon>
        <taxon>Clostridia</taxon>
        <taxon>Eubacteriales</taxon>
        <taxon>Clostridiales Family XVII. Incertae Sedis</taxon>
        <taxon>Sulfobacillus</taxon>
    </lineage>
</organism>
<evidence type="ECO:0000256" key="5">
    <source>
        <dbReference type="ARBA" id="ARBA00022692"/>
    </source>
</evidence>
<evidence type="ECO:0000313" key="10">
    <source>
        <dbReference type="EMBL" id="PSR34278.1"/>
    </source>
</evidence>
<reference evidence="10 11" key="1">
    <citation type="journal article" date="2014" name="BMC Genomics">
        <title>Comparison of environmental and isolate Sulfobacillus genomes reveals diverse carbon, sulfur, nitrogen, and hydrogen metabolisms.</title>
        <authorList>
            <person name="Justice N.B."/>
            <person name="Norman A."/>
            <person name="Brown C.T."/>
            <person name="Singh A."/>
            <person name="Thomas B.C."/>
            <person name="Banfield J.F."/>
        </authorList>
    </citation>
    <scope>NUCLEOTIDE SEQUENCE [LARGE SCALE GENOMIC DNA]</scope>
    <source>
        <strain evidence="10">AMDSBA4</strain>
    </source>
</reference>
<feature type="transmembrane region" description="Helical" evidence="9">
    <location>
        <begin position="288"/>
        <end position="307"/>
    </location>
</feature>
<feature type="transmembrane region" description="Helical" evidence="9">
    <location>
        <begin position="449"/>
        <end position="469"/>
    </location>
</feature>
<evidence type="ECO:0000256" key="9">
    <source>
        <dbReference type="SAM" id="Phobius"/>
    </source>
</evidence>
<comment type="caution">
    <text evidence="10">The sequence shown here is derived from an EMBL/GenBank/DDBJ whole genome shotgun (WGS) entry which is preliminary data.</text>
</comment>
<keyword evidence="6 9" id="KW-1133">Transmembrane helix</keyword>
<dbReference type="EMBL" id="PXYW01000010">
    <property type="protein sequence ID" value="PSR34278.1"/>
    <property type="molecule type" value="Genomic_DNA"/>
</dbReference>
<name>A0A2T2XIK3_9FIRM</name>
<feature type="compositionally biased region" description="Basic and acidic residues" evidence="8">
    <location>
        <begin position="53"/>
        <end position="68"/>
    </location>
</feature>